<dbReference type="EMBL" id="CP001854">
    <property type="protein sequence ID" value="ADB50161.1"/>
    <property type="molecule type" value="Genomic_DNA"/>
</dbReference>
<sequence>MTFARAFLEDLVKLRLPVTAGAVLATALALVQPFGIGLGGDTTAKVTAALVALGVVAQYLQDKLRAPQRGGRPGRHTDGGVVTAPSPAQGEHALAVQPSSDDEVNA</sequence>
<protein>
    <recommendedName>
        <fullName evidence="4">Holin</fullName>
    </recommendedName>
</protein>
<keyword evidence="3" id="KW-1185">Reference proteome</keyword>
<reference evidence="3" key="2">
    <citation type="submission" date="2010-01" db="EMBL/GenBank/DDBJ databases">
        <title>The complete genome of Conexibacter woesei DSM 14684.</title>
        <authorList>
            <consortium name="US DOE Joint Genome Institute (JGI-PGF)"/>
            <person name="Lucas S."/>
            <person name="Copeland A."/>
            <person name="Lapidus A."/>
            <person name="Glavina del Rio T."/>
            <person name="Dalin E."/>
            <person name="Tice H."/>
            <person name="Bruce D."/>
            <person name="Goodwin L."/>
            <person name="Pitluck S."/>
            <person name="Kyrpides N."/>
            <person name="Mavromatis K."/>
            <person name="Ivanova N."/>
            <person name="Mikhailova N."/>
            <person name="Chertkov O."/>
            <person name="Brettin T."/>
            <person name="Detter J.C."/>
            <person name="Han C."/>
            <person name="Larimer F."/>
            <person name="Land M."/>
            <person name="Hauser L."/>
            <person name="Markowitz V."/>
            <person name="Cheng J.-F."/>
            <person name="Hugenholtz P."/>
            <person name="Woyke T."/>
            <person name="Wu D."/>
            <person name="Pukall R."/>
            <person name="Steenblock K."/>
            <person name="Schneider S."/>
            <person name="Klenk H.-P."/>
            <person name="Eisen J.A."/>
        </authorList>
    </citation>
    <scope>NUCLEOTIDE SEQUENCE [LARGE SCALE GENOMIC DNA]</scope>
    <source>
        <strain evidence="3">DSM 14684 / CIP 108061 / JCM 11494 / NBRC 100937 / ID131577</strain>
    </source>
</reference>
<gene>
    <name evidence="2" type="ordered locus">Cwoe_1734</name>
</gene>
<evidence type="ECO:0000313" key="3">
    <source>
        <dbReference type="Proteomes" id="UP000008229"/>
    </source>
</evidence>
<dbReference type="AlphaFoldDB" id="D3F185"/>
<dbReference type="STRING" id="469383.Cwoe_1734"/>
<evidence type="ECO:0008006" key="4">
    <source>
        <dbReference type="Google" id="ProtNLM"/>
    </source>
</evidence>
<proteinExistence type="predicted"/>
<dbReference type="Proteomes" id="UP000008229">
    <property type="component" value="Chromosome"/>
</dbReference>
<organism evidence="2 3">
    <name type="scientific">Conexibacter woesei (strain DSM 14684 / CCUG 47730 / CIP 108061 / JCM 11494 / NBRC 100937 / ID131577)</name>
    <dbReference type="NCBI Taxonomy" id="469383"/>
    <lineage>
        <taxon>Bacteria</taxon>
        <taxon>Bacillati</taxon>
        <taxon>Actinomycetota</taxon>
        <taxon>Thermoleophilia</taxon>
        <taxon>Solirubrobacterales</taxon>
        <taxon>Conexibacteraceae</taxon>
        <taxon>Conexibacter</taxon>
    </lineage>
</organism>
<evidence type="ECO:0000313" key="2">
    <source>
        <dbReference type="EMBL" id="ADB50161.1"/>
    </source>
</evidence>
<dbReference type="RefSeq" id="WP_012933212.1">
    <property type="nucleotide sequence ID" value="NC_013739.1"/>
</dbReference>
<dbReference type="KEGG" id="cwo:Cwoe_1734"/>
<evidence type="ECO:0000256" key="1">
    <source>
        <dbReference type="SAM" id="MobiDB-lite"/>
    </source>
</evidence>
<reference evidence="2 3" key="1">
    <citation type="journal article" date="2010" name="Stand. Genomic Sci.">
        <title>Complete genome sequence of Conexibacter woesei type strain (ID131577).</title>
        <authorList>
            <person name="Pukall R."/>
            <person name="Lapidus A."/>
            <person name="Glavina Del Rio T."/>
            <person name="Copeland A."/>
            <person name="Tice H."/>
            <person name="Cheng J.-F."/>
            <person name="Lucas S."/>
            <person name="Chen F."/>
            <person name="Nolan M."/>
            <person name="Bruce D."/>
            <person name="Goodwin L."/>
            <person name="Pitluck S."/>
            <person name="Mavromatis K."/>
            <person name="Ivanova N."/>
            <person name="Ovchinnikova G."/>
            <person name="Pati A."/>
            <person name="Chen A."/>
            <person name="Palaniappan K."/>
            <person name="Land M."/>
            <person name="Hauser L."/>
            <person name="Chang Y.-J."/>
            <person name="Jeffries C.D."/>
            <person name="Chain P."/>
            <person name="Meincke L."/>
            <person name="Sims D."/>
            <person name="Brettin T."/>
            <person name="Detter J.C."/>
            <person name="Rohde M."/>
            <person name="Goeker M."/>
            <person name="Bristow J."/>
            <person name="Eisen J.A."/>
            <person name="Markowitz V."/>
            <person name="Kyrpides N.C."/>
            <person name="Klenk H.-P."/>
            <person name="Hugenholtz P."/>
        </authorList>
    </citation>
    <scope>NUCLEOTIDE SEQUENCE [LARGE SCALE GENOMIC DNA]</scope>
    <source>
        <strain evidence="3">DSM 14684 / CIP 108061 / JCM 11494 / NBRC 100937 / ID131577</strain>
    </source>
</reference>
<feature type="region of interest" description="Disordered" evidence="1">
    <location>
        <begin position="65"/>
        <end position="106"/>
    </location>
</feature>
<name>D3F185_CONWI</name>
<accession>D3F185</accession>
<dbReference type="HOGENOM" id="CLU_2218589_0_0_11"/>